<keyword evidence="2" id="KW-1185">Reference proteome</keyword>
<evidence type="ECO:0000313" key="1">
    <source>
        <dbReference type="EMBL" id="MCI09531.1"/>
    </source>
</evidence>
<comment type="caution">
    <text evidence="1">The sequence shown here is derived from an EMBL/GenBank/DDBJ whole genome shotgun (WGS) entry which is preliminary data.</text>
</comment>
<evidence type="ECO:0000313" key="2">
    <source>
        <dbReference type="Proteomes" id="UP000265520"/>
    </source>
</evidence>
<accession>A0A392PBK9</accession>
<sequence>MEISYLAKIWERFGGERQKLFLVVEGSEASCQLTKEGRDRLFEVAVDKNKTLAEMIGEEGGSKMVKWRWRRRLFHWEEEMLEACQGLVLEAVNLADRDDCWKWGKLISI</sequence>
<dbReference type="EMBL" id="LXQA010072989">
    <property type="protein sequence ID" value="MCI09531.1"/>
    <property type="molecule type" value="Genomic_DNA"/>
</dbReference>
<name>A0A392PBK9_9FABA</name>
<organism evidence="1 2">
    <name type="scientific">Trifolium medium</name>
    <dbReference type="NCBI Taxonomy" id="97028"/>
    <lineage>
        <taxon>Eukaryota</taxon>
        <taxon>Viridiplantae</taxon>
        <taxon>Streptophyta</taxon>
        <taxon>Embryophyta</taxon>
        <taxon>Tracheophyta</taxon>
        <taxon>Spermatophyta</taxon>
        <taxon>Magnoliopsida</taxon>
        <taxon>eudicotyledons</taxon>
        <taxon>Gunneridae</taxon>
        <taxon>Pentapetalae</taxon>
        <taxon>rosids</taxon>
        <taxon>fabids</taxon>
        <taxon>Fabales</taxon>
        <taxon>Fabaceae</taxon>
        <taxon>Papilionoideae</taxon>
        <taxon>50 kb inversion clade</taxon>
        <taxon>NPAAA clade</taxon>
        <taxon>Hologalegina</taxon>
        <taxon>IRL clade</taxon>
        <taxon>Trifolieae</taxon>
        <taxon>Trifolium</taxon>
    </lineage>
</organism>
<dbReference type="Proteomes" id="UP000265520">
    <property type="component" value="Unassembled WGS sequence"/>
</dbReference>
<dbReference type="AlphaFoldDB" id="A0A392PBK9"/>
<reference evidence="1 2" key="1">
    <citation type="journal article" date="2018" name="Front. Plant Sci.">
        <title>Red Clover (Trifolium pratense) and Zigzag Clover (T. medium) - A Picture of Genomic Similarities and Differences.</title>
        <authorList>
            <person name="Dluhosova J."/>
            <person name="Istvanek J."/>
            <person name="Nedelnik J."/>
            <person name="Repkova J."/>
        </authorList>
    </citation>
    <scope>NUCLEOTIDE SEQUENCE [LARGE SCALE GENOMIC DNA]</scope>
    <source>
        <strain evidence="2">cv. 10/8</strain>
        <tissue evidence="1">Leaf</tissue>
    </source>
</reference>
<proteinExistence type="predicted"/>
<protein>
    <submittedName>
        <fullName evidence="1">Uncharacterized protein</fullName>
    </submittedName>
</protein>